<sequence>MCFQLLCILYTQFNGVEHFIDIETGSTLQITSYNHSKLISFQLYWSCWPDNNISFFFRTMKSTAAARQAIACL</sequence>
<reference evidence="1" key="2">
    <citation type="journal article" date="2015" name="Data Brief">
        <title>Shoot transcriptome of the giant reed, Arundo donax.</title>
        <authorList>
            <person name="Barrero R.A."/>
            <person name="Guerrero F.D."/>
            <person name="Moolhuijzen P."/>
            <person name="Goolsby J.A."/>
            <person name="Tidwell J."/>
            <person name="Bellgard S.E."/>
            <person name="Bellgard M.I."/>
        </authorList>
    </citation>
    <scope>NUCLEOTIDE SEQUENCE</scope>
    <source>
        <tissue evidence="1">Shoot tissue taken approximately 20 cm above the soil surface</tissue>
    </source>
</reference>
<dbReference type="EMBL" id="GBRH01199717">
    <property type="protein sequence ID" value="JAD98178.1"/>
    <property type="molecule type" value="Transcribed_RNA"/>
</dbReference>
<name>A0A0A9EGQ7_ARUDO</name>
<proteinExistence type="predicted"/>
<reference evidence="1" key="1">
    <citation type="submission" date="2014-09" db="EMBL/GenBank/DDBJ databases">
        <authorList>
            <person name="Magalhaes I.L.F."/>
            <person name="Oliveira U."/>
            <person name="Santos F.R."/>
            <person name="Vidigal T.H.D.A."/>
            <person name="Brescovit A.D."/>
            <person name="Santos A.J."/>
        </authorList>
    </citation>
    <scope>NUCLEOTIDE SEQUENCE</scope>
    <source>
        <tissue evidence="1">Shoot tissue taken approximately 20 cm above the soil surface</tissue>
    </source>
</reference>
<organism evidence="1">
    <name type="scientific">Arundo donax</name>
    <name type="common">Giant reed</name>
    <name type="synonym">Donax arundinaceus</name>
    <dbReference type="NCBI Taxonomy" id="35708"/>
    <lineage>
        <taxon>Eukaryota</taxon>
        <taxon>Viridiplantae</taxon>
        <taxon>Streptophyta</taxon>
        <taxon>Embryophyta</taxon>
        <taxon>Tracheophyta</taxon>
        <taxon>Spermatophyta</taxon>
        <taxon>Magnoliopsida</taxon>
        <taxon>Liliopsida</taxon>
        <taxon>Poales</taxon>
        <taxon>Poaceae</taxon>
        <taxon>PACMAD clade</taxon>
        <taxon>Arundinoideae</taxon>
        <taxon>Arundineae</taxon>
        <taxon>Arundo</taxon>
    </lineage>
</organism>
<evidence type="ECO:0000313" key="1">
    <source>
        <dbReference type="EMBL" id="JAD98178.1"/>
    </source>
</evidence>
<protein>
    <submittedName>
        <fullName evidence="1">Uncharacterized protein</fullName>
    </submittedName>
</protein>
<accession>A0A0A9EGQ7</accession>
<dbReference type="AlphaFoldDB" id="A0A0A9EGQ7"/>